<evidence type="ECO:0000256" key="7">
    <source>
        <dbReference type="ARBA" id="ARBA00033999"/>
    </source>
</evidence>
<dbReference type="GO" id="GO:0071949">
    <property type="term" value="F:FAD binding"/>
    <property type="evidence" value="ECO:0007669"/>
    <property type="project" value="TreeGrafter"/>
</dbReference>
<dbReference type="InterPro" id="IPR018394">
    <property type="entry name" value="DNA_photolyase_1_CS_C"/>
</dbReference>
<dbReference type="Pfam" id="PF03441">
    <property type="entry name" value="FAD_binding_7"/>
    <property type="match status" value="1"/>
</dbReference>
<dbReference type="PANTHER" id="PTHR11455:SF9">
    <property type="entry name" value="CRYPTOCHROME CIRCADIAN CLOCK 5 ISOFORM X1"/>
    <property type="match status" value="1"/>
</dbReference>
<evidence type="ECO:0000313" key="11">
    <source>
        <dbReference type="EMBL" id="QXM24136.1"/>
    </source>
</evidence>
<dbReference type="PROSITE" id="PS00394">
    <property type="entry name" value="DNA_PHOTOLYASES_1_1"/>
    <property type="match status" value="1"/>
</dbReference>
<evidence type="ECO:0000259" key="10">
    <source>
        <dbReference type="PROSITE" id="PS51645"/>
    </source>
</evidence>
<feature type="domain" description="Photolyase/cryptochrome alpha/beta" evidence="10">
    <location>
        <begin position="7"/>
        <end position="136"/>
    </location>
</feature>
<dbReference type="GO" id="GO:0000719">
    <property type="term" value="P:photoreactive repair"/>
    <property type="evidence" value="ECO:0007669"/>
    <property type="project" value="UniProtKB-ARBA"/>
</dbReference>
<dbReference type="InterPro" id="IPR006050">
    <property type="entry name" value="DNA_photolyase_N"/>
</dbReference>
<dbReference type="InterPro" id="IPR005101">
    <property type="entry name" value="Cryptochr/Photolyase_FAD-bd"/>
</dbReference>
<comment type="cofactor">
    <cofactor evidence="1">
        <name>(6R)-5,10-methylene-5,6,7,8-tetrahydrofolate</name>
        <dbReference type="ChEBI" id="CHEBI:15636"/>
    </cofactor>
</comment>
<dbReference type="Proteomes" id="UP000694001">
    <property type="component" value="Chromosome"/>
</dbReference>
<dbReference type="PANTHER" id="PTHR11455">
    <property type="entry name" value="CRYPTOCHROME"/>
    <property type="match status" value="1"/>
</dbReference>
<name>A0A975U0K6_9PROT</name>
<feature type="binding site" evidence="8">
    <location>
        <begin position="242"/>
        <end position="246"/>
    </location>
    <ligand>
        <name>FAD</name>
        <dbReference type="ChEBI" id="CHEBI:57692"/>
    </ligand>
</feature>
<feature type="site" description="Electron transfer via tryptophanyl radical" evidence="9">
    <location>
        <position position="364"/>
    </location>
</feature>
<feature type="binding site" evidence="8">
    <location>
        <begin position="377"/>
        <end position="379"/>
    </location>
    <ligand>
        <name>FAD</name>
        <dbReference type="ChEBI" id="CHEBI:57692"/>
    </ligand>
</feature>
<evidence type="ECO:0000256" key="6">
    <source>
        <dbReference type="ARBA" id="ARBA00022991"/>
    </source>
</evidence>
<dbReference type="GO" id="GO:0009416">
    <property type="term" value="P:response to light stimulus"/>
    <property type="evidence" value="ECO:0007669"/>
    <property type="project" value="TreeGrafter"/>
</dbReference>
<feature type="site" description="Electron transfer via tryptophanyl radical" evidence="9">
    <location>
        <position position="387"/>
    </location>
</feature>
<dbReference type="KEGG" id="elio:KO353_12795"/>
<gene>
    <name evidence="11" type="ORF">KO353_12795</name>
</gene>
<dbReference type="FunFam" id="1.10.579.10:FF:000003">
    <property type="entry name" value="Deoxyribodipyrimidine photo-lyase"/>
    <property type="match status" value="1"/>
</dbReference>
<reference evidence="11" key="1">
    <citation type="submission" date="2021-06" db="EMBL/GenBank/DDBJ databases">
        <title>Elioraea tepida, sp. nov., a moderately thermophilic aerobic anoxygenic phototrophic bacterium isolated from an alkaline siliceous hot spring mat community in Yellowstone National Park, WY, USA.</title>
        <authorList>
            <person name="Saini M.K."/>
            <person name="Yoshida S."/>
            <person name="Sebastian A."/>
            <person name="Hirose S."/>
            <person name="Hara E."/>
            <person name="Tamaki H."/>
            <person name="Soulier N.T."/>
            <person name="Albert I."/>
            <person name="Hanada S."/>
            <person name="Bryant D.A."/>
            <person name="Tank M."/>
        </authorList>
    </citation>
    <scope>NUCLEOTIDE SEQUENCE</scope>
    <source>
        <strain evidence="11">MS-P2</strain>
    </source>
</reference>
<dbReference type="GO" id="GO:0003904">
    <property type="term" value="F:deoxyribodipyrimidine photo-lyase activity"/>
    <property type="evidence" value="ECO:0007669"/>
    <property type="project" value="UniProtKB-EC"/>
</dbReference>
<evidence type="ECO:0000256" key="4">
    <source>
        <dbReference type="ARBA" id="ARBA00022630"/>
    </source>
</evidence>
<feature type="site" description="Electron transfer via tryptophanyl radical" evidence="9">
    <location>
        <position position="311"/>
    </location>
</feature>
<evidence type="ECO:0000256" key="2">
    <source>
        <dbReference type="ARBA" id="ARBA00013149"/>
    </source>
</evidence>
<keyword evidence="6" id="KW-0157">Chromophore</keyword>
<proteinExistence type="predicted"/>
<evidence type="ECO:0000256" key="5">
    <source>
        <dbReference type="ARBA" id="ARBA00022827"/>
    </source>
</evidence>
<comment type="cofactor">
    <cofactor evidence="8">
        <name>FAD</name>
        <dbReference type="ChEBI" id="CHEBI:57692"/>
    </cofactor>
    <text evidence="8">Binds 1 FAD per subunit.</text>
</comment>
<dbReference type="Pfam" id="PF00875">
    <property type="entry name" value="DNA_photolyase"/>
    <property type="match status" value="1"/>
</dbReference>
<keyword evidence="4 8" id="KW-0285">Flavoprotein</keyword>
<dbReference type="EMBL" id="CP076448">
    <property type="protein sequence ID" value="QXM24136.1"/>
    <property type="molecule type" value="Genomic_DNA"/>
</dbReference>
<dbReference type="InterPro" id="IPR002081">
    <property type="entry name" value="Cryptochrome/DNA_photolyase_1"/>
</dbReference>
<dbReference type="GO" id="GO:0003677">
    <property type="term" value="F:DNA binding"/>
    <property type="evidence" value="ECO:0007669"/>
    <property type="project" value="TreeGrafter"/>
</dbReference>
<evidence type="ECO:0000256" key="1">
    <source>
        <dbReference type="ARBA" id="ARBA00001932"/>
    </source>
</evidence>
<accession>A0A975U0K6</accession>
<organism evidence="11 12">
    <name type="scientific">Elioraea tepida</name>
    <dbReference type="NCBI Taxonomy" id="2843330"/>
    <lineage>
        <taxon>Bacteria</taxon>
        <taxon>Pseudomonadati</taxon>
        <taxon>Pseudomonadota</taxon>
        <taxon>Alphaproteobacteria</taxon>
        <taxon>Acetobacterales</taxon>
        <taxon>Elioraeaceae</taxon>
        <taxon>Elioraea</taxon>
    </lineage>
</organism>
<dbReference type="RefSeq" id="WP_218285107.1">
    <property type="nucleotide sequence ID" value="NZ_CP076448.1"/>
</dbReference>
<evidence type="ECO:0000256" key="3">
    <source>
        <dbReference type="ARBA" id="ARBA00014046"/>
    </source>
</evidence>
<protein>
    <recommendedName>
        <fullName evidence="3">Deoxyribodipyrimidine photo-lyase</fullName>
        <ecNumber evidence="2">4.1.99.3</ecNumber>
    </recommendedName>
</protein>
<dbReference type="AlphaFoldDB" id="A0A975U0K6"/>
<keyword evidence="12" id="KW-1185">Reference proteome</keyword>
<sequence>MEKATGAPVIWWVRQDLRLGDNAALAAAAATGAPVLPVFVFDDASAGAWAPGGASRWWLHHSLVALADALRSRGLPLVLRRGDSRQLIPAIVEEVGAQAVFAGRMYEPWARERDKAVAAALAARGVRIEGARTALLFEPWDIRTRTGGSYGVYTPFSRACFNAAPPPQPKPAPARLIPPNHVPASDRLEAWRLLPSKPDWAGGLQTTWRPGEAGAAARLERFLREALPRYDTLRNRPDVPGTSGLSPYLHWGEISPSEVWHSALAAGAAHAVPTESFLKELIWREFSYHLLWHRPEMPHVPLKPIFSRFPWRNDPVALKAWQRGRTGYPIVDAGMRELWHTGWMHNRVRMITASFLIKHLLIPWQEGEAWFWDTLVDADLAANSASWQWVAGCGADAAPYFRIFNPVLQGEKFDPQGAYVRRWVPELARLPAALIHRPWEASPLVLAEAGVVLGRTYPLPIVEHAEARARALAALEAISAEKGAA</sequence>
<keyword evidence="5 8" id="KW-0274">FAD</keyword>
<feature type="binding site" evidence="8">
    <location>
        <position position="277"/>
    </location>
    <ligand>
        <name>FAD</name>
        <dbReference type="ChEBI" id="CHEBI:57692"/>
    </ligand>
</feature>
<evidence type="ECO:0000256" key="9">
    <source>
        <dbReference type="PIRSR" id="PIRSR602081-2"/>
    </source>
</evidence>
<comment type="catalytic activity">
    <reaction evidence="7">
        <text>cyclobutadipyrimidine (in DNA) = 2 pyrimidine residues (in DNA).</text>
        <dbReference type="EC" id="4.1.99.3"/>
    </reaction>
</comment>
<evidence type="ECO:0000256" key="8">
    <source>
        <dbReference type="PIRSR" id="PIRSR602081-1"/>
    </source>
</evidence>
<dbReference type="PROSITE" id="PS51645">
    <property type="entry name" value="PHR_CRY_ALPHA_BETA"/>
    <property type="match status" value="1"/>
</dbReference>
<feature type="binding site" evidence="8">
    <location>
        <position position="230"/>
    </location>
    <ligand>
        <name>FAD</name>
        <dbReference type="ChEBI" id="CHEBI:57692"/>
    </ligand>
</feature>
<dbReference type="PROSITE" id="PS00691">
    <property type="entry name" value="DNA_PHOTOLYASES_1_2"/>
    <property type="match status" value="1"/>
</dbReference>
<dbReference type="EC" id="4.1.99.3" evidence="2"/>
<evidence type="ECO:0000313" key="12">
    <source>
        <dbReference type="Proteomes" id="UP000694001"/>
    </source>
</evidence>